<dbReference type="GO" id="GO:0016168">
    <property type="term" value="F:chlorophyll binding"/>
    <property type="evidence" value="ECO:0007669"/>
    <property type="project" value="UniProtKB-KW"/>
</dbReference>
<keyword evidence="7" id="KW-0472">Membrane</keyword>
<feature type="region of interest" description="Disordered" evidence="6">
    <location>
        <begin position="812"/>
        <end position="832"/>
    </location>
</feature>
<evidence type="ECO:0000256" key="1">
    <source>
        <dbReference type="ARBA" id="ARBA00004229"/>
    </source>
</evidence>
<organism evidence="8 9">
    <name type="scientific">Symbiodinium microadriaticum</name>
    <name type="common">Dinoflagellate</name>
    <name type="synonym">Zooxanthella microadriatica</name>
    <dbReference type="NCBI Taxonomy" id="2951"/>
    <lineage>
        <taxon>Eukaryota</taxon>
        <taxon>Sar</taxon>
        <taxon>Alveolata</taxon>
        <taxon>Dinophyceae</taxon>
        <taxon>Suessiales</taxon>
        <taxon>Symbiodiniaceae</taxon>
        <taxon>Symbiodinium</taxon>
    </lineage>
</organism>
<dbReference type="Pfam" id="PF00504">
    <property type="entry name" value="Chloroa_b-bind"/>
    <property type="match status" value="1"/>
</dbReference>
<keyword evidence="5" id="KW-0157">Chromophore</keyword>
<keyword evidence="2" id="KW-0150">Chloroplast</keyword>
<keyword evidence="7" id="KW-1133">Transmembrane helix</keyword>
<feature type="binding site" evidence="5">
    <location>
        <position position="487"/>
    </location>
    <ligand>
        <name>chlorophyll a</name>
        <dbReference type="ChEBI" id="CHEBI:58416"/>
        <label>1</label>
    </ligand>
</feature>
<feature type="binding site" evidence="5">
    <location>
        <position position="598"/>
    </location>
    <ligand>
        <name>chlorophyll a</name>
        <dbReference type="ChEBI" id="CHEBI:58416"/>
        <label>1</label>
    </ligand>
</feature>
<feature type="transmembrane region" description="Helical" evidence="7">
    <location>
        <begin position="6"/>
        <end position="29"/>
    </location>
</feature>
<name>A0A1Q9CLP6_SYMMI</name>
<keyword evidence="3" id="KW-0602">Photosynthesis</keyword>
<keyword evidence="7" id="KW-0812">Transmembrane</keyword>
<evidence type="ECO:0000256" key="2">
    <source>
        <dbReference type="ARBA" id="ARBA00022528"/>
    </source>
</evidence>
<feature type="transmembrane region" description="Helical" evidence="7">
    <location>
        <begin position="213"/>
        <end position="241"/>
    </location>
</feature>
<feature type="transmembrane region" description="Helical" evidence="7">
    <location>
        <begin position="111"/>
        <end position="130"/>
    </location>
</feature>
<reference evidence="8 9" key="1">
    <citation type="submission" date="2016-02" db="EMBL/GenBank/DDBJ databases">
        <title>Genome analysis of coral dinoflagellate symbionts highlights evolutionary adaptations to a symbiotic lifestyle.</title>
        <authorList>
            <person name="Aranda M."/>
            <person name="Li Y."/>
            <person name="Liew Y.J."/>
            <person name="Baumgarten S."/>
            <person name="Simakov O."/>
            <person name="Wilson M."/>
            <person name="Piel J."/>
            <person name="Ashoor H."/>
            <person name="Bougouffa S."/>
            <person name="Bajic V.B."/>
            <person name="Ryu T."/>
            <person name="Ravasi T."/>
            <person name="Bayer T."/>
            <person name="Micklem G."/>
            <person name="Kim H."/>
            <person name="Bhak J."/>
            <person name="Lajeunesse T.C."/>
            <person name="Voolstra C.R."/>
        </authorList>
    </citation>
    <scope>NUCLEOTIDE SEQUENCE [LARGE SCALE GENOMIC DNA]</scope>
    <source>
        <strain evidence="8 9">CCMP2467</strain>
    </source>
</reference>
<protein>
    <submittedName>
        <fullName evidence="8">Fucoxanthin-chlorophyll a-c binding protein F, chloroplastic</fullName>
    </submittedName>
</protein>
<feature type="binding site" evidence="5">
    <location>
        <position position="593"/>
    </location>
    <ligand>
        <name>chlorophyll a</name>
        <dbReference type="ChEBI" id="CHEBI:58416"/>
        <label>1</label>
    </ligand>
</feature>
<feature type="binding site" evidence="5">
    <location>
        <position position="592"/>
    </location>
    <ligand>
        <name>chlorophyll a</name>
        <dbReference type="ChEBI" id="CHEBI:58416"/>
        <label>1</label>
    </ligand>
</feature>
<comment type="subcellular location">
    <subcellularLocation>
        <location evidence="1">Plastid</location>
        <location evidence="1">Chloroplast</location>
    </subcellularLocation>
</comment>
<dbReference type="InterPro" id="IPR022796">
    <property type="entry name" value="Chloroa_b-bind"/>
</dbReference>
<feature type="transmembrane region" description="Helical" evidence="7">
    <location>
        <begin position="137"/>
        <end position="161"/>
    </location>
</feature>
<evidence type="ECO:0000256" key="3">
    <source>
        <dbReference type="ARBA" id="ARBA00022531"/>
    </source>
</evidence>
<feature type="binding site" evidence="5">
    <location>
        <position position="596"/>
    </location>
    <ligand>
        <name>chlorophyll a</name>
        <dbReference type="ChEBI" id="CHEBI:58416"/>
        <label>1</label>
    </ligand>
</feature>
<evidence type="ECO:0000256" key="6">
    <source>
        <dbReference type="SAM" id="MobiDB-lite"/>
    </source>
</evidence>
<dbReference type="SUPFAM" id="SSF103511">
    <property type="entry name" value="Chlorophyll a-b binding protein"/>
    <property type="match status" value="1"/>
</dbReference>
<gene>
    <name evidence="8" type="primary">FCPF</name>
    <name evidence="8" type="ORF">AK812_SmicGene35331</name>
</gene>
<evidence type="ECO:0000256" key="4">
    <source>
        <dbReference type="ARBA" id="ARBA00022640"/>
    </source>
</evidence>
<comment type="caution">
    <text evidence="8">The sequence shown here is derived from an EMBL/GenBank/DDBJ whole genome shotgun (WGS) entry which is preliminary data.</text>
</comment>
<dbReference type="PANTHER" id="PTHR21649">
    <property type="entry name" value="CHLOROPHYLL A/B BINDING PROTEIN"/>
    <property type="match status" value="1"/>
</dbReference>
<proteinExistence type="predicted"/>
<keyword evidence="4" id="KW-0934">Plastid</keyword>
<dbReference type="Proteomes" id="UP000186817">
    <property type="component" value="Unassembled WGS sequence"/>
</dbReference>
<dbReference type="GO" id="GO:0009765">
    <property type="term" value="P:photosynthesis, light harvesting"/>
    <property type="evidence" value="ECO:0007669"/>
    <property type="project" value="InterPro"/>
</dbReference>
<evidence type="ECO:0000256" key="7">
    <source>
        <dbReference type="SAM" id="Phobius"/>
    </source>
</evidence>
<evidence type="ECO:0000313" key="9">
    <source>
        <dbReference type="Proteomes" id="UP000186817"/>
    </source>
</evidence>
<feature type="compositionally biased region" description="Low complexity" evidence="6">
    <location>
        <begin position="819"/>
        <end position="832"/>
    </location>
</feature>
<dbReference type="InterPro" id="IPR001344">
    <property type="entry name" value="Chloro_AB-bd_pln"/>
</dbReference>
<dbReference type="GO" id="GO:0016020">
    <property type="term" value="C:membrane"/>
    <property type="evidence" value="ECO:0007669"/>
    <property type="project" value="InterPro"/>
</dbReference>
<dbReference type="AlphaFoldDB" id="A0A1Q9CLP6"/>
<dbReference type="EMBL" id="LSRX01001087">
    <property type="protein sequence ID" value="OLP83859.1"/>
    <property type="molecule type" value="Genomic_DNA"/>
</dbReference>
<keyword evidence="5" id="KW-0148">Chlorophyll</keyword>
<evidence type="ECO:0000256" key="5">
    <source>
        <dbReference type="PIRSR" id="PIRSR601344-1"/>
    </source>
</evidence>
<dbReference type="GO" id="GO:0009507">
    <property type="term" value="C:chloroplast"/>
    <property type="evidence" value="ECO:0007669"/>
    <property type="project" value="UniProtKB-SubCell"/>
</dbReference>
<accession>A0A1Q9CLP6</accession>
<sequence>MRTEDVSLMLVGTILICLVLLRLLVLMLLRGKIIQRFLKRQVCKLLLPFSVRKKAISAERKRVEEEILDVRVALSHRTLVLYVSLAVIFTSFSVVNIFTQSPRYLNRASTWLLEGLLGFFAVYAFLPRVLCRSTLNLWYALFTLMALLYFMPFCTPVPRSIDALLLCILVRLPSSIMATRTLWVVLSNLLLSMIIVLRCSVEMEIDDYFEGNTFFLSVVICIEVSSFLLAVAFAGAVSGWIGQRAEMGRENSRMSSDLSAVSMLLRLMSDAVVELDQDLRLLRHSPELSAMLMRDRPGSSLEGLAFTEFVHSSEATRAWELLKNPSCVLSAGQGTSAHAFHTRLVDTFANKVCVEVFHVQGAMAPSRTSAALAAGSATLAFLGAQAFTASPSVAAEGRQALRSRGQAGPQARSASSSIVSFESAAGVLVLGAAGASAASRAKVTRGAVLTKDDQGRFRFEAPEVPLVPSEQPGAVAPLGFFDPLGFSTSGLMTFPGDSTGFKHLRAAEIKHGRFAMMAATGSLFASFVKLPGFEDVPTGLAALNTTKGLEGFSLLFFLIAGHEAVTWKPVKEPGSFGDPFKWNQFTSEMRTKELNNGRIAMFAIIGQIAAELQTGKGPVEQFTGWIYFVMDVVNPEGEIRHLLGLRDFTDSSSLSGERATDAMDTSGPTSPVQSLGLYEVMSSPMRSQALSTSDEEWGTTPSQRQAFLEVDMEVKVVHSASASVSFLAGSSLTDFFAVPHTVQLLQNICDEAQRGLDQEGALPQKVFNYQDLPVRWGSGHYGSIHGTFQVVLCRFGRIGVAISFAEPSLTRHSGRRASKGSSRSSVTSKRLP</sequence>
<feature type="binding site" evidence="5">
    <location>
        <position position="511"/>
    </location>
    <ligand>
        <name>chlorophyll a</name>
        <dbReference type="ChEBI" id="CHEBI:58416"/>
        <label>1</label>
    </ligand>
</feature>
<keyword evidence="9" id="KW-1185">Reference proteome</keyword>
<feature type="transmembrane region" description="Helical" evidence="7">
    <location>
        <begin position="181"/>
        <end position="201"/>
    </location>
</feature>
<feature type="transmembrane region" description="Helical" evidence="7">
    <location>
        <begin position="79"/>
        <end position="99"/>
    </location>
</feature>
<feature type="binding site" evidence="5">
    <location>
        <position position="508"/>
    </location>
    <ligand>
        <name>chlorophyll a</name>
        <dbReference type="ChEBI" id="CHEBI:58416"/>
        <label>1</label>
    </ligand>
</feature>
<dbReference type="Gene3D" id="1.10.3460.10">
    <property type="entry name" value="Chlorophyll a/b binding protein domain"/>
    <property type="match status" value="1"/>
</dbReference>
<feature type="binding site" description="axial binding residue" evidence="5">
    <location>
        <position position="513"/>
    </location>
    <ligand>
        <name>chlorophyll b</name>
        <dbReference type="ChEBI" id="CHEBI:61721"/>
        <label>1</label>
    </ligand>
    <ligandPart>
        <name>Mg</name>
        <dbReference type="ChEBI" id="CHEBI:25107"/>
    </ligandPart>
</feature>
<evidence type="ECO:0000313" key="8">
    <source>
        <dbReference type="EMBL" id="OLP83859.1"/>
    </source>
</evidence>
<dbReference type="OrthoDB" id="423598at2759"/>